<accession>A0A1C6TN96</accession>
<evidence type="ECO:0000313" key="2">
    <source>
        <dbReference type="Proteomes" id="UP000198959"/>
    </source>
</evidence>
<name>A0A1C6TN96_9ACTN</name>
<dbReference type="OrthoDB" id="10002941at2"/>
<dbReference type="STRING" id="145854.GA0074692_6770"/>
<protein>
    <submittedName>
        <fullName evidence="1">Uncharacterized protein</fullName>
    </submittedName>
</protein>
<organism evidence="1 2">
    <name type="scientific">Micromonospora pallida</name>
    <dbReference type="NCBI Taxonomy" id="145854"/>
    <lineage>
        <taxon>Bacteria</taxon>
        <taxon>Bacillati</taxon>
        <taxon>Actinomycetota</taxon>
        <taxon>Actinomycetes</taxon>
        <taxon>Micromonosporales</taxon>
        <taxon>Micromonosporaceae</taxon>
        <taxon>Micromonospora</taxon>
    </lineage>
</organism>
<proteinExistence type="predicted"/>
<evidence type="ECO:0000313" key="1">
    <source>
        <dbReference type="EMBL" id="SCL43218.1"/>
    </source>
</evidence>
<sequence length="227" mass="23018">MAAQRSRSVAEIAAAAYVRPMAPARPQLPTCGGPATLRLEIAEQAGSTVAAAVMVCSGDLDAVTAAIEATGRVVTPWAGVDPPSVCGMWVDGAGIPVATPTGTPGPLPAAAPVPVAGQRVAQPARVQMSRARVLRLVSDMCYAADRPALPAPDTVRFLHGTETVVITCGTVAEAAAWAAEIDATPANEQRTIVDGQPTHLYTAAALWRGSAVVVSASVPLRPMGAAA</sequence>
<reference evidence="2" key="1">
    <citation type="submission" date="2016-06" db="EMBL/GenBank/DDBJ databases">
        <authorList>
            <person name="Varghese N."/>
            <person name="Submissions Spin"/>
        </authorList>
    </citation>
    <scope>NUCLEOTIDE SEQUENCE [LARGE SCALE GENOMIC DNA]</scope>
    <source>
        <strain evidence="2">DSM 43817</strain>
    </source>
</reference>
<dbReference type="AlphaFoldDB" id="A0A1C6TN96"/>
<dbReference type="EMBL" id="FMHW01000003">
    <property type="protein sequence ID" value="SCL43218.1"/>
    <property type="molecule type" value="Genomic_DNA"/>
</dbReference>
<gene>
    <name evidence="1" type="ORF">GA0074692_6770</name>
</gene>
<dbReference type="Proteomes" id="UP000198959">
    <property type="component" value="Unassembled WGS sequence"/>
</dbReference>
<keyword evidence="2" id="KW-1185">Reference proteome</keyword>
<dbReference type="RefSeq" id="WP_091654669.1">
    <property type="nucleotide sequence ID" value="NZ_FMHW01000003.1"/>
</dbReference>